<dbReference type="EMBL" id="JAAOAN010000667">
    <property type="protein sequence ID" value="KAF5701667.1"/>
    <property type="molecule type" value="Genomic_DNA"/>
</dbReference>
<evidence type="ECO:0000313" key="3">
    <source>
        <dbReference type="Proteomes" id="UP000544331"/>
    </source>
</evidence>
<sequence>MRRNPKASPAPVVSFAQCNVRHFGGTREEKDLPQPPLRLSKRVPKFTKRAEESMKGGSWLATSLTPPRRRRRRSMRSKKILNASEWEEQAGALQGLMVFLWYFAVIGVSRKAIHMTSLDYFDLEQAPPSAVHKANVMQLLSANDDLAQLAGGRSLDDISNMPSDDRRAVLRKYLVNEDPITMQEPVAWSDQESIGRFLLLKRFLDNDRSRQHLLLEARRVFYEENSFIIPLDGFSRFLDDMLGDWEDTVAVEVLVRDLTIKVERQDCECGQLMEYIQRLSYFAKMPQLQKITVEWFTPTRNIDEALPCDWSTLSSGNSSKGTSLHSATDGDSTSENGGSNETLRWETSDDDIWSLDGDVHG</sequence>
<accession>A0A8H6D3R0</accession>
<dbReference type="Proteomes" id="UP000544331">
    <property type="component" value="Unassembled WGS sequence"/>
</dbReference>
<protein>
    <submittedName>
        <fullName evidence="2">Uncharacterized protein</fullName>
    </submittedName>
</protein>
<gene>
    <name evidence="2" type="ORF">FMUND_13793</name>
</gene>
<feature type="region of interest" description="Disordered" evidence="1">
    <location>
        <begin position="48"/>
        <end position="76"/>
    </location>
</feature>
<reference evidence="2 3" key="1">
    <citation type="submission" date="2020-05" db="EMBL/GenBank/DDBJ databases">
        <title>Identification and distribution of gene clusters putatively required for synthesis of sphingolipid metabolism inhibitors in phylogenetically diverse species of the filamentous fungus Fusarium.</title>
        <authorList>
            <person name="Kim H.-S."/>
            <person name="Busman M."/>
            <person name="Brown D.W."/>
            <person name="Divon H."/>
            <person name="Uhlig S."/>
            <person name="Proctor R.H."/>
        </authorList>
    </citation>
    <scope>NUCLEOTIDE SEQUENCE [LARGE SCALE GENOMIC DNA]</scope>
    <source>
        <strain evidence="2 3">NRRL 66235</strain>
    </source>
</reference>
<evidence type="ECO:0000256" key="1">
    <source>
        <dbReference type="SAM" id="MobiDB-lite"/>
    </source>
</evidence>
<comment type="caution">
    <text evidence="2">The sequence shown here is derived from an EMBL/GenBank/DDBJ whole genome shotgun (WGS) entry which is preliminary data.</text>
</comment>
<dbReference type="OrthoDB" id="5102889at2759"/>
<feature type="compositionally biased region" description="Basic residues" evidence="1">
    <location>
        <begin position="67"/>
        <end position="76"/>
    </location>
</feature>
<feature type="compositionally biased region" description="Polar residues" evidence="1">
    <location>
        <begin position="314"/>
        <end position="342"/>
    </location>
</feature>
<name>A0A8H6D3R0_9HYPO</name>
<evidence type="ECO:0000313" key="2">
    <source>
        <dbReference type="EMBL" id="KAF5701667.1"/>
    </source>
</evidence>
<dbReference type="AlphaFoldDB" id="A0A8H6D3R0"/>
<proteinExistence type="predicted"/>
<organism evidence="2 3">
    <name type="scientific">Fusarium mundagurra</name>
    <dbReference type="NCBI Taxonomy" id="1567541"/>
    <lineage>
        <taxon>Eukaryota</taxon>
        <taxon>Fungi</taxon>
        <taxon>Dikarya</taxon>
        <taxon>Ascomycota</taxon>
        <taxon>Pezizomycotina</taxon>
        <taxon>Sordariomycetes</taxon>
        <taxon>Hypocreomycetidae</taxon>
        <taxon>Hypocreales</taxon>
        <taxon>Nectriaceae</taxon>
        <taxon>Fusarium</taxon>
        <taxon>Fusarium fujikuroi species complex</taxon>
    </lineage>
</organism>
<keyword evidence="3" id="KW-1185">Reference proteome</keyword>
<feature type="region of interest" description="Disordered" evidence="1">
    <location>
        <begin position="314"/>
        <end position="345"/>
    </location>
</feature>